<dbReference type="PANTHER" id="PTHR43272:SF107">
    <property type="entry name" value="LONG-CHAIN-FATTY-ACID--COA LIGASE 5"/>
    <property type="match status" value="1"/>
</dbReference>
<keyword evidence="4" id="KW-0812">Transmembrane</keyword>
<dbReference type="EMBL" id="JARBDR010000214">
    <property type="protein sequence ID" value="KAJ8319178.1"/>
    <property type="molecule type" value="Genomic_DNA"/>
</dbReference>
<accession>A0ABQ9FPJ9</accession>
<keyword evidence="1" id="KW-0436">Ligase</keyword>
<sequence length="634" mass="70140">MLTLLLQNRMEYLRYLGAGAVSAAAVTTATALYLSQRPQPVPMIVDLNSQTNIVPGKDRARISKLCKNGELLEYVSEDVTTLHEAFLNGARVSNNGPCYGWKPSPDEPYKWISYNDVLVKAANFGAGLISKGQKPVNTTNIGLYSQNRVEYGIIEQACYMYSMVLVPLYDTLGQEACTFIVNQAEINIVICDKNVKVKSLLDHIKETPKLKKIVLMEEINDENSKLAKDAGIEIMSYADVESLGEQNPQKQKVNKTYTRLPKGAMLTHAGVIATVVACKVQLEPAGIAITTDDTLISYLPLAHSYERLIESYVYMVGGKIGFFQGDVRKLMDDIKELQPTLFATVPRLLNRFYDKVMAGVNASKVKQFMFNMAMGSKTNEIKRQVIIICMVYILSIIRNNSIWDKVVFKAIQQGLGGRVRLITTGSAPLSPKVLQFLRCCVGCPIVEGYGQTESHAICTMQLVGDAEAGNVGPPLACNYVKLADVPDMNYYAADNKGEICIKGPNVFSGYLKDPEKTKEALDDEHWLHTGDIGEWLPNGALKVIDRKKHIFKLAQGEYIAPEKIENIYIRSTLVAQIFVHGESLKSCLVGVVVPDPETFPEFAKNKLNLKGSMEELASNQVSLFKIPGDVCIPL</sequence>
<keyword evidence="4" id="KW-1133">Transmembrane helix</keyword>
<evidence type="ECO:0000259" key="5">
    <source>
        <dbReference type="Pfam" id="PF00501"/>
    </source>
</evidence>
<protein>
    <recommendedName>
        <fullName evidence="3">long-chain-fatty-acid--CoA ligase</fullName>
        <ecNumber evidence="3">6.2.1.3</ecNumber>
    </recommendedName>
</protein>
<evidence type="ECO:0000256" key="2">
    <source>
        <dbReference type="ARBA" id="ARBA00022832"/>
    </source>
</evidence>
<reference evidence="6 7" key="1">
    <citation type="submission" date="2022-12" db="EMBL/GenBank/DDBJ databases">
        <title>Chromosome-level genome of Tegillarca granosa.</title>
        <authorList>
            <person name="Kim J."/>
        </authorList>
    </citation>
    <scope>NUCLEOTIDE SEQUENCE [LARGE SCALE GENOMIC DNA]</scope>
    <source>
        <strain evidence="6">Teg-2019</strain>
        <tissue evidence="6">Adductor muscle</tissue>
    </source>
</reference>
<keyword evidence="4" id="KW-0472">Membrane</keyword>
<evidence type="ECO:0000256" key="1">
    <source>
        <dbReference type="ARBA" id="ARBA00022598"/>
    </source>
</evidence>
<dbReference type="InterPro" id="IPR000873">
    <property type="entry name" value="AMP-dep_synth/lig_dom"/>
</dbReference>
<dbReference type="Proteomes" id="UP001217089">
    <property type="component" value="Unassembled WGS sequence"/>
</dbReference>
<evidence type="ECO:0000256" key="3">
    <source>
        <dbReference type="ARBA" id="ARBA00026121"/>
    </source>
</evidence>
<feature type="transmembrane region" description="Helical" evidence="4">
    <location>
        <begin position="12"/>
        <end position="34"/>
    </location>
</feature>
<evidence type="ECO:0000256" key="4">
    <source>
        <dbReference type="SAM" id="Phobius"/>
    </source>
</evidence>
<proteinExistence type="predicted"/>
<dbReference type="Gene3D" id="3.40.50.12780">
    <property type="entry name" value="N-terminal domain of ligase-like"/>
    <property type="match status" value="1"/>
</dbReference>
<keyword evidence="2" id="KW-0276">Fatty acid metabolism</keyword>
<keyword evidence="7" id="KW-1185">Reference proteome</keyword>
<comment type="caution">
    <text evidence="6">The sequence shown here is derived from an EMBL/GenBank/DDBJ whole genome shotgun (WGS) entry which is preliminary data.</text>
</comment>
<dbReference type="Pfam" id="PF00501">
    <property type="entry name" value="AMP-binding"/>
    <property type="match status" value="1"/>
</dbReference>
<dbReference type="EC" id="6.2.1.3" evidence="3"/>
<name>A0ABQ9FPJ9_TEGGR</name>
<dbReference type="SUPFAM" id="SSF56801">
    <property type="entry name" value="Acetyl-CoA synthetase-like"/>
    <property type="match status" value="1"/>
</dbReference>
<gene>
    <name evidence="6" type="ORF">KUTeg_004269</name>
</gene>
<feature type="domain" description="AMP-dependent synthetase/ligase" evidence="5">
    <location>
        <begin position="108"/>
        <end position="511"/>
    </location>
</feature>
<organism evidence="6 7">
    <name type="scientific">Tegillarca granosa</name>
    <name type="common">Malaysian cockle</name>
    <name type="synonym">Anadara granosa</name>
    <dbReference type="NCBI Taxonomy" id="220873"/>
    <lineage>
        <taxon>Eukaryota</taxon>
        <taxon>Metazoa</taxon>
        <taxon>Spiralia</taxon>
        <taxon>Lophotrochozoa</taxon>
        <taxon>Mollusca</taxon>
        <taxon>Bivalvia</taxon>
        <taxon>Autobranchia</taxon>
        <taxon>Pteriomorphia</taxon>
        <taxon>Arcoida</taxon>
        <taxon>Arcoidea</taxon>
        <taxon>Arcidae</taxon>
        <taxon>Tegillarca</taxon>
    </lineage>
</organism>
<evidence type="ECO:0000313" key="7">
    <source>
        <dbReference type="Proteomes" id="UP001217089"/>
    </source>
</evidence>
<keyword evidence="2" id="KW-0443">Lipid metabolism</keyword>
<evidence type="ECO:0000313" key="6">
    <source>
        <dbReference type="EMBL" id="KAJ8319178.1"/>
    </source>
</evidence>
<dbReference type="InterPro" id="IPR042099">
    <property type="entry name" value="ANL_N_sf"/>
</dbReference>
<dbReference type="PANTHER" id="PTHR43272">
    <property type="entry name" value="LONG-CHAIN-FATTY-ACID--COA LIGASE"/>
    <property type="match status" value="1"/>
</dbReference>